<dbReference type="Proteomes" id="UP000285478">
    <property type="component" value="Chromosome"/>
</dbReference>
<dbReference type="AlphaFoldDB" id="A0A410H2Y6"/>
<gene>
    <name evidence="2" type="ORF">EPV75_06260</name>
</gene>
<dbReference type="RefSeq" id="WP_128384821.1">
    <property type="nucleotide sequence ID" value="NZ_CP035033.1"/>
</dbReference>
<dbReference type="KEGG" id="htr:EPV75_06260"/>
<dbReference type="Gene3D" id="3.30.1460.30">
    <property type="entry name" value="YgaC/TfoX-N like chaperone"/>
    <property type="match status" value="1"/>
</dbReference>
<dbReference type="EMBL" id="CP035033">
    <property type="protein sequence ID" value="QAB15298.1"/>
    <property type="molecule type" value="Genomic_DNA"/>
</dbReference>
<evidence type="ECO:0000313" key="2">
    <source>
        <dbReference type="EMBL" id="QAB15298.1"/>
    </source>
</evidence>
<dbReference type="Pfam" id="PF04993">
    <property type="entry name" value="TfoX_N"/>
    <property type="match status" value="1"/>
</dbReference>
<dbReference type="InterPro" id="IPR007076">
    <property type="entry name" value="TfoX_N"/>
</dbReference>
<proteinExistence type="predicted"/>
<evidence type="ECO:0000313" key="3">
    <source>
        <dbReference type="Proteomes" id="UP000285478"/>
    </source>
</evidence>
<organism evidence="2 3">
    <name type="scientific">Hydrogenovibrio thermophilus</name>
    <dbReference type="NCBI Taxonomy" id="265883"/>
    <lineage>
        <taxon>Bacteria</taxon>
        <taxon>Pseudomonadati</taxon>
        <taxon>Pseudomonadota</taxon>
        <taxon>Gammaproteobacteria</taxon>
        <taxon>Thiotrichales</taxon>
        <taxon>Piscirickettsiaceae</taxon>
        <taxon>Hydrogenovibrio</taxon>
    </lineage>
</organism>
<name>A0A410H2Y6_9GAMM</name>
<dbReference type="InterPro" id="IPR047525">
    <property type="entry name" value="TfoX-like"/>
</dbReference>
<evidence type="ECO:0000259" key="1">
    <source>
        <dbReference type="Pfam" id="PF04993"/>
    </source>
</evidence>
<reference evidence="2 3" key="1">
    <citation type="journal article" date="2018" name="Environ. Microbiol.">
        <title>Genomes of ubiquitous marine and hypersaline Hydrogenovibrio, Thiomicrorhabdus and Thiomicrospira spp. encode a diversity of mechanisms to sustain chemolithoautotrophy in heterogeneous environments.</title>
        <authorList>
            <person name="Scott K.M."/>
            <person name="Williams J."/>
            <person name="Porter C.M.B."/>
            <person name="Russel S."/>
            <person name="Harmer T.L."/>
            <person name="Paul J.H."/>
            <person name="Antonen K.M."/>
            <person name="Bridges M.K."/>
            <person name="Camper G.J."/>
            <person name="Campla C.K."/>
            <person name="Casella L.G."/>
            <person name="Chase E."/>
            <person name="Conrad J.W."/>
            <person name="Cruz M.C."/>
            <person name="Dunlap D.S."/>
            <person name="Duran L."/>
            <person name="Fahsbender E.M."/>
            <person name="Goldsmith D.B."/>
            <person name="Keeley R.F."/>
            <person name="Kondoff M.R."/>
            <person name="Kussy B.I."/>
            <person name="Lane M.K."/>
            <person name="Lawler S."/>
            <person name="Leigh B.A."/>
            <person name="Lewis C."/>
            <person name="Lostal L.M."/>
            <person name="Marking D."/>
            <person name="Mancera P.A."/>
            <person name="McClenthan E.C."/>
            <person name="McIntyre E.A."/>
            <person name="Mine J.A."/>
            <person name="Modi S."/>
            <person name="Moore B.D."/>
            <person name="Morgan W.A."/>
            <person name="Nelson K.M."/>
            <person name="Nguyen K.N."/>
            <person name="Ogburn N."/>
            <person name="Parrino D.G."/>
            <person name="Pedapudi A.D."/>
            <person name="Pelham R.P."/>
            <person name="Preece A.M."/>
            <person name="Rampersad E.A."/>
            <person name="Richardson J.C."/>
            <person name="Rodgers C.M."/>
            <person name="Schaffer B.L."/>
            <person name="Sheridan N.E."/>
            <person name="Solone M.R."/>
            <person name="Staley Z.R."/>
            <person name="Tabuchi M."/>
            <person name="Waide R.J."/>
            <person name="Wanjugi P.W."/>
            <person name="Young S."/>
            <person name="Clum A."/>
            <person name="Daum C."/>
            <person name="Huntemann M."/>
            <person name="Ivanova N."/>
            <person name="Kyrpides N."/>
            <person name="Mikhailova N."/>
            <person name="Palaniappan K."/>
            <person name="Pillay M."/>
            <person name="Reddy T.B.K."/>
            <person name="Shapiro N."/>
            <person name="Stamatis D."/>
            <person name="Varghese N."/>
            <person name="Woyke T."/>
            <person name="Boden R."/>
            <person name="Freyermuth S.K."/>
            <person name="Kerfeld C.A."/>
        </authorList>
    </citation>
    <scope>NUCLEOTIDE SEQUENCE [LARGE SCALE GENOMIC DNA]</scope>
    <source>
        <strain evidence="2 3">JR-2</strain>
    </source>
</reference>
<dbReference type="SUPFAM" id="SSF159894">
    <property type="entry name" value="YgaC/TfoX-N like"/>
    <property type="match status" value="1"/>
</dbReference>
<dbReference type="PANTHER" id="PTHR36121">
    <property type="entry name" value="PROTEIN SXY"/>
    <property type="match status" value="1"/>
</dbReference>
<sequence length="115" mass="12837">MKTSNDFLSTLNDVFALFGAIEAKRMFGGYGLYHQGVMFGLVSGNELFLKTDDESAQTFIEQGLLPFEYSRDGGRVQLSYYAAPEVIFDDPEEAKEWAERAYKAALRSSSATRGK</sequence>
<accession>A0A410H2Y6</accession>
<feature type="domain" description="TfoX N-terminal" evidence="1">
    <location>
        <begin position="14"/>
        <end position="105"/>
    </location>
</feature>
<keyword evidence="3" id="KW-1185">Reference proteome</keyword>
<dbReference type="PANTHER" id="PTHR36121:SF1">
    <property type="entry name" value="PROTEIN SXY"/>
    <property type="match status" value="1"/>
</dbReference>
<protein>
    <submittedName>
        <fullName evidence="2">TfoX family protein</fullName>
    </submittedName>
</protein>